<dbReference type="GO" id="GO:0005524">
    <property type="term" value="F:ATP binding"/>
    <property type="evidence" value="ECO:0007669"/>
    <property type="project" value="UniProtKB-UniRule"/>
</dbReference>
<dbReference type="FunFam" id="1.20.58.1480:FF:000002">
    <property type="entry name" value="Lon protease homolog, mitochondrial"/>
    <property type="match status" value="1"/>
</dbReference>
<dbReference type="SUPFAM" id="SSF88697">
    <property type="entry name" value="PUA domain-like"/>
    <property type="match status" value="1"/>
</dbReference>
<evidence type="ECO:0000256" key="2">
    <source>
        <dbReference type="ARBA" id="ARBA00022670"/>
    </source>
</evidence>
<dbReference type="OrthoDB" id="2411602at2759"/>
<keyword evidence="3 11" id="KW-0547">Nucleotide-binding</keyword>
<dbReference type="SUPFAM" id="SSF54211">
    <property type="entry name" value="Ribosomal protein S5 domain 2-like"/>
    <property type="match status" value="1"/>
</dbReference>
<evidence type="ECO:0000256" key="6">
    <source>
        <dbReference type="ARBA" id="ARBA00022840"/>
    </source>
</evidence>
<gene>
    <name evidence="19" type="primary">Lonp1</name>
    <name evidence="21" type="synonym">LOC112689946</name>
    <name evidence="19" type="ORF">g.171220</name>
</gene>
<comment type="catalytic activity">
    <reaction evidence="10 11">
        <text>Hydrolysis of proteins in presence of ATP.</text>
        <dbReference type="EC" id="3.4.21.53"/>
    </reaction>
</comment>
<dbReference type="FunFam" id="1.20.5.5270:FF:000001">
    <property type="entry name" value="Lon protease homolog, mitochondrial"/>
    <property type="match status" value="1"/>
</dbReference>
<evidence type="ECO:0000256" key="5">
    <source>
        <dbReference type="ARBA" id="ARBA00022825"/>
    </source>
</evidence>
<dbReference type="InterPro" id="IPR003111">
    <property type="entry name" value="Lon_prtase_N"/>
</dbReference>
<keyword evidence="5 11" id="KW-0720">Serine protease</keyword>
<comment type="function">
    <text evidence="11">ATP-dependent serine protease that mediates the selective degradation of misfolded, unassembled or oxidatively damaged polypeptides as well as certain short-lived regulatory proteins in the mitochondrial matrix. May also have a chaperone function in the assembly of inner membrane protein complexes. Participates in the regulation of mitochondrial gene expression and in the maintenance of the integrity of the mitochondrial genome. Binds to mitochondrial DNA in a site-specific manner.</text>
</comment>
<proteinExistence type="inferred from homology"/>
<comment type="subcellular location">
    <subcellularLocation>
        <location evidence="1 11">Mitochondrion matrix</location>
    </subcellularLocation>
</comment>
<sequence length="931" mass="105225">MLSRFCPTSLKKQSLTIPQCVRYSCAILSNKDRSAQDQRNRMINRNRPCIASAINVPVRYRRFDSKNDPKDDGNSEELEESHNVRAVYDVKSNPDNTSIATIQVPDELPFLPLVTIAKPPLYPRLFRIVEISNPKLIALIKRKKALNQPFIGLFMRKNVDVVSDNIVTNVDEVYSVGSLGRINEMREFGNKLHMLIQCFRRIKLTKPLFEDQDVDKITNDLTKRNKKQLRVKGISGTPEVVPDPEIENSQVLMIEVENLKDQPYDKTMEIKAISQEIIKTIQSIISINPIYKEILHPMLQHGNVADDPSYLSDVATAIADCETHEYQEILEETNVPKRLLLALGCVKKLLELSEIQIKISKEVDEKVKQQHRKFILQEQLKVIKKELGLEKDDKDSIVEKFRDRLKDKTVPIKVMEVIEEELTKLSFLEQHSSEFNVTRNYLDWLTQLPWGSTSNENFDLKQATTILDEDHYGMEDVKKRILEFIAVSKLKGSTHGKILCFHGPPGVGKTSIAKSIARALNREYFRFSVGGMTDVAEIKGHRRTYVGAMPGKMIQCLKKTSTENPLVLIDEVDKIGRGHQGDPSSALLEMLDPEQNANFLDHYLDVSVDLSKVLFICTANVINTIPEPLRDRMELIDVSGYVAEEKMAISKQYLIPQGLKSTGVTNDQVEIADESLCTLIKSYCRESGVRNLQKHVEKILRKVALKIVTGESDKIIITNDKLYDFLGNPVFTNNRMYEEPIAGVVMGLAWTAMGGAMMYIETEWTKNPESIVEKDKALGSMILTGRLGETMQESAKTAYTVAKHYLNKIDPQNKSLLTGSLHLHIPEGATPKDGPSAGCTIVTALLSLALNIPIRNNVAMTGEISLKGKVMPVGGIKEKTIAAKRENIDCLILPDENRKDYNELPKFITDGLEVHFVSYYKDIFKIVFDKQ</sequence>
<dbReference type="SMART" id="SM00464">
    <property type="entry name" value="LON"/>
    <property type="match status" value="1"/>
</dbReference>
<keyword evidence="20" id="KW-1185">Reference proteome</keyword>
<dbReference type="GO" id="GO:0004252">
    <property type="term" value="F:serine-type endopeptidase activity"/>
    <property type="evidence" value="ECO:0007669"/>
    <property type="project" value="UniProtKB-UniRule"/>
</dbReference>
<evidence type="ECO:0000259" key="18">
    <source>
        <dbReference type="PROSITE" id="PS51787"/>
    </source>
</evidence>
<evidence type="ECO:0000256" key="16">
    <source>
        <dbReference type="RuleBase" id="RU000591"/>
    </source>
</evidence>
<dbReference type="GO" id="GO:0016887">
    <property type="term" value="F:ATP hydrolysis activity"/>
    <property type="evidence" value="ECO:0007669"/>
    <property type="project" value="UniProtKB-UniRule"/>
</dbReference>
<dbReference type="Pfam" id="PF02190">
    <property type="entry name" value="LON_substr_bdg"/>
    <property type="match status" value="1"/>
</dbReference>
<dbReference type="PROSITE" id="PS51786">
    <property type="entry name" value="LON_PROTEOLYTIC"/>
    <property type="match status" value="1"/>
</dbReference>
<dbReference type="InterPro" id="IPR015947">
    <property type="entry name" value="PUA-like_sf"/>
</dbReference>
<dbReference type="InterPro" id="IPR004815">
    <property type="entry name" value="Lon_bac/euk-typ"/>
</dbReference>
<dbReference type="InterPro" id="IPR027065">
    <property type="entry name" value="Lon_Prtase"/>
</dbReference>
<keyword evidence="8 11" id="KW-0238">DNA-binding</keyword>
<dbReference type="InterPro" id="IPR003593">
    <property type="entry name" value="AAA+_ATPase"/>
</dbReference>
<dbReference type="InterPro" id="IPR008269">
    <property type="entry name" value="Lon_proteolytic"/>
</dbReference>
<dbReference type="SMART" id="SM00382">
    <property type="entry name" value="AAA"/>
    <property type="match status" value="1"/>
</dbReference>
<reference evidence="19" key="1">
    <citation type="submission" date="2018-04" db="EMBL/GenBank/DDBJ databases">
        <title>Transcriptome assembly of Sipha flava.</title>
        <authorList>
            <person name="Scully E.D."/>
            <person name="Geib S.M."/>
            <person name="Palmer N.A."/>
            <person name="Koch K."/>
            <person name="Bradshaw J."/>
            <person name="Heng-Moss T."/>
            <person name="Sarath G."/>
        </authorList>
    </citation>
    <scope>NUCLEOTIDE SEQUENCE</scope>
</reference>
<evidence type="ECO:0000256" key="13">
    <source>
        <dbReference type="PIRSR" id="PIRSR001174-1"/>
    </source>
</evidence>
<dbReference type="InterPro" id="IPR054594">
    <property type="entry name" value="Lon_lid"/>
</dbReference>
<dbReference type="AlphaFoldDB" id="A0A2S2QC76"/>
<evidence type="ECO:0000256" key="11">
    <source>
        <dbReference type="HAMAP-Rule" id="MF_03120"/>
    </source>
</evidence>
<dbReference type="NCBIfam" id="TIGR00763">
    <property type="entry name" value="lon"/>
    <property type="match status" value="1"/>
</dbReference>
<dbReference type="Gene3D" id="3.40.50.300">
    <property type="entry name" value="P-loop containing nucleotide triphosphate hydrolases"/>
    <property type="match status" value="1"/>
</dbReference>
<dbReference type="GO" id="GO:0003697">
    <property type="term" value="F:single-stranded DNA binding"/>
    <property type="evidence" value="ECO:0007669"/>
    <property type="project" value="TreeGrafter"/>
</dbReference>
<evidence type="ECO:0000313" key="19">
    <source>
        <dbReference type="EMBL" id="MBY75338.1"/>
    </source>
</evidence>
<evidence type="ECO:0000256" key="14">
    <source>
        <dbReference type="PIRSR" id="PIRSR001174-2"/>
    </source>
</evidence>
<evidence type="ECO:0000256" key="1">
    <source>
        <dbReference type="ARBA" id="ARBA00004305"/>
    </source>
</evidence>
<dbReference type="PRINTS" id="PR00830">
    <property type="entry name" value="ENDOLAPTASE"/>
</dbReference>
<dbReference type="Gene3D" id="3.30.230.10">
    <property type="match status" value="1"/>
</dbReference>
<dbReference type="PANTHER" id="PTHR43718:SF2">
    <property type="entry name" value="LON PROTEASE HOMOLOG, MITOCHONDRIAL"/>
    <property type="match status" value="1"/>
</dbReference>
<feature type="active site" evidence="11 13">
    <location>
        <position position="836"/>
    </location>
</feature>
<dbReference type="Pfam" id="PF05362">
    <property type="entry name" value="Lon_C"/>
    <property type="match status" value="1"/>
</dbReference>
<dbReference type="GO" id="GO:0070407">
    <property type="term" value="P:oxidation-dependent protein catabolic process"/>
    <property type="evidence" value="ECO:0007669"/>
    <property type="project" value="UniProtKB-UniRule"/>
</dbReference>
<evidence type="ECO:0000256" key="9">
    <source>
        <dbReference type="ARBA" id="ARBA00023128"/>
    </source>
</evidence>
<dbReference type="Gene3D" id="1.20.5.5270">
    <property type="match status" value="1"/>
</dbReference>
<dbReference type="SUPFAM" id="SSF52540">
    <property type="entry name" value="P-loop containing nucleoside triphosphate hydrolases"/>
    <property type="match status" value="1"/>
</dbReference>
<dbReference type="GO" id="GO:0034599">
    <property type="term" value="P:cellular response to oxidative stress"/>
    <property type="evidence" value="ECO:0007669"/>
    <property type="project" value="UniProtKB-UniRule"/>
</dbReference>
<dbReference type="HAMAP" id="MF_03120">
    <property type="entry name" value="lonm_euk"/>
    <property type="match status" value="1"/>
</dbReference>
<dbReference type="PROSITE" id="PS51787">
    <property type="entry name" value="LON_N"/>
    <property type="match status" value="1"/>
</dbReference>
<evidence type="ECO:0000256" key="7">
    <source>
        <dbReference type="ARBA" id="ARBA00022946"/>
    </source>
</evidence>
<dbReference type="InterPro" id="IPR027503">
    <property type="entry name" value="Lonm_euk"/>
</dbReference>
<comment type="subunit">
    <text evidence="11">Homohexamer or homoheptamer. Organized in a ring with a central cavity.</text>
</comment>
<dbReference type="EC" id="3.4.21.53" evidence="11"/>
<keyword evidence="6 11" id="KW-0067">ATP-binding</keyword>
<evidence type="ECO:0000256" key="15">
    <source>
        <dbReference type="PROSITE-ProRule" id="PRU01122"/>
    </source>
</evidence>
<dbReference type="CDD" id="cd19500">
    <property type="entry name" value="RecA-like_Lon"/>
    <property type="match status" value="1"/>
</dbReference>
<dbReference type="Gene3D" id="1.20.58.1480">
    <property type="match status" value="1"/>
</dbReference>
<dbReference type="PANTHER" id="PTHR43718">
    <property type="entry name" value="LON PROTEASE"/>
    <property type="match status" value="1"/>
</dbReference>
<dbReference type="EMBL" id="GGMS01006135">
    <property type="protein sequence ID" value="MBY75338.1"/>
    <property type="molecule type" value="Transcribed_RNA"/>
</dbReference>
<dbReference type="GO" id="GO:0005759">
    <property type="term" value="C:mitochondrial matrix"/>
    <property type="evidence" value="ECO:0007669"/>
    <property type="project" value="UniProtKB-SubCell"/>
</dbReference>
<dbReference type="InterPro" id="IPR046336">
    <property type="entry name" value="Lon_prtase_N_sf"/>
</dbReference>
<evidence type="ECO:0000256" key="3">
    <source>
        <dbReference type="ARBA" id="ARBA00022741"/>
    </source>
</evidence>
<dbReference type="InterPro" id="IPR027417">
    <property type="entry name" value="P-loop_NTPase"/>
</dbReference>
<keyword evidence="4 11" id="KW-0378">Hydrolase</keyword>
<dbReference type="GO" id="GO:0006515">
    <property type="term" value="P:protein quality control for misfolded or incompletely synthesized proteins"/>
    <property type="evidence" value="ECO:0007669"/>
    <property type="project" value="UniProtKB-UniRule"/>
</dbReference>
<keyword evidence="7" id="KW-0809">Transit peptide</keyword>
<dbReference type="FunFam" id="3.40.50.300:FF:000021">
    <property type="entry name" value="Lon protease homolog"/>
    <property type="match status" value="1"/>
</dbReference>
<dbReference type="RefSeq" id="XP_025419610.1">
    <property type="nucleotide sequence ID" value="XM_025563825.1"/>
</dbReference>
<dbReference type="FunFam" id="1.10.8.60:FF:000043">
    <property type="entry name" value="Lon protease homolog, mitochondrial"/>
    <property type="match status" value="1"/>
</dbReference>
<feature type="binding site" evidence="11 14">
    <location>
        <begin position="503"/>
        <end position="510"/>
    </location>
    <ligand>
        <name>ATP</name>
        <dbReference type="ChEBI" id="CHEBI:30616"/>
    </ligand>
</feature>
<dbReference type="Pfam" id="PF00004">
    <property type="entry name" value="AAA"/>
    <property type="match status" value="1"/>
</dbReference>
<dbReference type="GO" id="GO:0051131">
    <property type="term" value="P:chaperone-mediated protein complex assembly"/>
    <property type="evidence" value="ECO:0007669"/>
    <property type="project" value="UniProtKB-UniRule"/>
</dbReference>
<evidence type="ECO:0000256" key="10">
    <source>
        <dbReference type="ARBA" id="ARBA00050665"/>
    </source>
</evidence>
<dbReference type="FunFam" id="3.30.230.10:FF:000015">
    <property type="entry name" value="Lon protease homolog, mitochondrial"/>
    <property type="match status" value="1"/>
</dbReference>
<feature type="active site" evidence="11 13">
    <location>
        <position position="879"/>
    </location>
</feature>
<dbReference type="InterPro" id="IPR008268">
    <property type="entry name" value="Peptidase_S16_AS"/>
</dbReference>
<organism evidence="19">
    <name type="scientific">Sipha flava</name>
    <name type="common">yellow sugarcane aphid</name>
    <dbReference type="NCBI Taxonomy" id="143950"/>
    <lineage>
        <taxon>Eukaryota</taxon>
        <taxon>Metazoa</taxon>
        <taxon>Ecdysozoa</taxon>
        <taxon>Arthropoda</taxon>
        <taxon>Hexapoda</taxon>
        <taxon>Insecta</taxon>
        <taxon>Pterygota</taxon>
        <taxon>Neoptera</taxon>
        <taxon>Paraneoptera</taxon>
        <taxon>Hemiptera</taxon>
        <taxon>Sternorrhyncha</taxon>
        <taxon>Aphidomorpha</taxon>
        <taxon>Aphidoidea</taxon>
        <taxon>Aphididae</taxon>
        <taxon>Sipha</taxon>
    </lineage>
</organism>
<feature type="domain" description="Lon N-terminal" evidence="18">
    <location>
        <begin position="108"/>
        <end position="350"/>
    </location>
</feature>
<dbReference type="PROSITE" id="PS01046">
    <property type="entry name" value="LON_SER"/>
    <property type="match status" value="1"/>
</dbReference>
<keyword evidence="2 11" id="KW-0645">Protease</keyword>
<dbReference type="PIRSF" id="PIRSF001174">
    <property type="entry name" value="Lon_proteas"/>
    <property type="match status" value="1"/>
</dbReference>
<dbReference type="InterPro" id="IPR020568">
    <property type="entry name" value="Ribosomal_Su5_D2-typ_SF"/>
</dbReference>
<evidence type="ECO:0000313" key="20">
    <source>
        <dbReference type="Proteomes" id="UP000694846"/>
    </source>
</evidence>
<reference evidence="21" key="2">
    <citation type="submission" date="2025-04" db="UniProtKB">
        <authorList>
            <consortium name="RefSeq"/>
        </authorList>
    </citation>
    <scope>IDENTIFICATION</scope>
    <source>
        <tissue evidence="21">Whole body</tissue>
    </source>
</reference>
<dbReference type="InterPro" id="IPR014721">
    <property type="entry name" value="Ribsml_uS5_D2-typ_fold_subgr"/>
</dbReference>
<accession>A0A2S2QC76</accession>
<dbReference type="GO" id="GO:0007005">
    <property type="term" value="P:mitochondrion organization"/>
    <property type="evidence" value="ECO:0007669"/>
    <property type="project" value="TreeGrafter"/>
</dbReference>
<comment type="similarity">
    <text evidence="11 12 15 16">Belongs to the peptidase S16 family.</text>
</comment>
<keyword evidence="9 11" id="KW-0496">Mitochondrion</keyword>
<dbReference type="InterPro" id="IPR003959">
    <property type="entry name" value="ATPase_AAA_core"/>
</dbReference>
<protein>
    <recommendedName>
        <fullName evidence="11">Lon protease homolog, mitochondrial</fullName>
        <ecNumber evidence="11">3.4.21.53</ecNumber>
    </recommendedName>
</protein>
<evidence type="ECO:0000256" key="4">
    <source>
        <dbReference type="ARBA" id="ARBA00022801"/>
    </source>
</evidence>
<dbReference type="Pfam" id="PF22667">
    <property type="entry name" value="Lon_lid"/>
    <property type="match status" value="1"/>
</dbReference>
<dbReference type="Gene3D" id="2.30.130.40">
    <property type="entry name" value="LON domain-like"/>
    <property type="match status" value="1"/>
</dbReference>
<evidence type="ECO:0000256" key="12">
    <source>
        <dbReference type="PIRNR" id="PIRNR001174"/>
    </source>
</evidence>
<evidence type="ECO:0000313" key="21">
    <source>
        <dbReference type="RefSeq" id="XP_025419610.1"/>
    </source>
</evidence>
<dbReference type="GO" id="GO:0043565">
    <property type="term" value="F:sequence-specific DNA binding"/>
    <property type="evidence" value="ECO:0007669"/>
    <property type="project" value="UniProtKB-UniRule"/>
</dbReference>
<evidence type="ECO:0000259" key="17">
    <source>
        <dbReference type="PROSITE" id="PS51786"/>
    </source>
</evidence>
<evidence type="ECO:0000256" key="8">
    <source>
        <dbReference type="ARBA" id="ARBA00023125"/>
    </source>
</evidence>
<name>A0A2S2QC76_9HEMI</name>
<dbReference type="GO" id="GO:0004176">
    <property type="term" value="F:ATP-dependent peptidase activity"/>
    <property type="evidence" value="ECO:0007669"/>
    <property type="project" value="UniProtKB-UniRule"/>
</dbReference>
<dbReference type="Gene3D" id="1.10.8.60">
    <property type="match status" value="1"/>
</dbReference>
<feature type="domain" description="Lon proteolytic" evidence="17">
    <location>
        <begin position="739"/>
        <end position="930"/>
    </location>
</feature>
<dbReference type="Proteomes" id="UP000694846">
    <property type="component" value="Unplaced"/>
</dbReference>